<dbReference type="RefSeq" id="XP_017989741.1">
    <property type="nucleotide sequence ID" value="XM_018133987.1"/>
</dbReference>
<dbReference type="GO" id="GO:0008419">
    <property type="term" value="F:RNA lariat debranching enzyme activity"/>
    <property type="evidence" value="ECO:0007669"/>
    <property type="project" value="TreeGrafter"/>
</dbReference>
<dbReference type="GO" id="GO:0005634">
    <property type="term" value="C:nucleus"/>
    <property type="evidence" value="ECO:0007669"/>
    <property type="project" value="TreeGrafter"/>
</dbReference>
<dbReference type="STRING" id="45286.A0A0X8HWK5"/>
<sequence>MSVSLNIAVQGCAHGMLNEIYKSLESLSEKPDLLLVLGDFQSLRSPEDYPSISIPRKYIKLGDFPDYYSGKRVAPVLTIFIGGNHENFAQLVNLPYGGWVSENIYYMGYSSVLWYRGVCIGGLSGIYKHWDVLAPPRPTSSTDISNRWPEFVRSLYHVRVSDVLPLLLLQNTKPQVMMSHDWPRSIENYGNCKELLRYKPHFAEDIKKGNLGSPLSWTLLTQLQPAWWLSAHLHVRFTANVNHAVGSKSPIINDDELLLDLADSGGEEEIDSQTNFLALDKCKRGKRTHLEMIEVPINSEHPTSHDNSLYWDPEFVAILRFLENDPEAQRAKNQKLSKTDLEALARRILLPNVTDWQSYRIPEATTDVIQSPTIQTEHIVKTFLYSGDFK</sequence>
<gene>
    <name evidence="3" type="ORF">AW171_hschr84798</name>
</gene>
<feature type="domain" description="Calcineurin-like phosphoesterase" evidence="1">
    <location>
        <begin position="6"/>
        <end position="235"/>
    </location>
</feature>
<protein>
    <submittedName>
        <fullName evidence="3">HHL025Cp</fullName>
    </submittedName>
</protein>
<dbReference type="Pfam" id="PF00149">
    <property type="entry name" value="Metallophos"/>
    <property type="match status" value="1"/>
</dbReference>
<organism evidence="3 4">
    <name type="scientific">Eremothecium sinecaudum</name>
    <dbReference type="NCBI Taxonomy" id="45286"/>
    <lineage>
        <taxon>Eukaryota</taxon>
        <taxon>Fungi</taxon>
        <taxon>Dikarya</taxon>
        <taxon>Ascomycota</taxon>
        <taxon>Saccharomycotina</taxon>
        <taxon>Saccharomycetes</taxon>
        <taxon>Saccharomycetales</taxon>
        <taxon>Saccharomycetaceae</taxon>
        <taxon>Eremothecium</taxon>
    </lineage>
</organism>
<accession>A0A0X8HWK5</accession>
<dbReference type="InterPro" id="IPR004843">
    <property type="entry name" value="Calcineurin-like_PHP"/>
</dbReference>
<dbReference type="InterPro" id="IPR029052">
    <property type="entry name" value="Metallo-depent_PP-like"/>
</dbReference>
<reference evidence="3 4" key="1">
    <citation type="submission" date="2016-01" db="EMBL/GenBank/DDBJ databases">
        <title>Genome sequence of the yeast Holleya sinecauda.</title>
        <authorList>
            <person name="Dietrich F.S."/>
        </authorList>
    </citation>
    <scope>NUCLEOTIDE SEQUENCE [LARGE SCALE GENOMIC DNA]</scope>
    <source>
        <strain evidence="3 4">ATCC 58844</strain>
    </source>
</reference>
<evidence type="ECO:0000259" key="2">
    <source>
        <dbReference type="Pfam" id="PF05011"/>
    </source>
</evidence>
<evidence type="ECO:0000313" key="4">
    <source>
        <dbReference type="Proteomes" id="UP000243052"/>
    </source>
</evidence>
<evidence type="ECO:0000259" key="1">
    <source>
        <dbReference type="Pfam" id="PF00149"/>
    </source>
</evidence>
<dbReference type="SUPFAM" id="SSF56300">
    <property type="entry name" value="Metallo-dependent phosphatases"/>
    <property type="match status" value="1"/>
</dbReference>
<dbReference type="AlphaFoldDB" id="A0A0X8HWK5"/>
<dbReference type="GeneID" id="28726108"/>
<dbReference type="Pfam" id="PF05011">
    <property type="entry name" value="DBR1"/>
    <property type="match status" value="1"/>
</dbReference>
<dbReference type="InterPro" id="IPR007708">
    <property type="entry name" value="DBR1_C"/>
</dbReference>
<feature type="domain" description="Lariat debranching enzyme C-terminal" evidence="2">
    <location>
        <begin position="272"/>
        <end position="336"/>
    </location>
</feature>
<dbReference type="Proteomes" id="UP000243052">
    <property type="component" value="Chromosome viii"/>
</dbReference>
<dbReference type="EMBL" id="CP014248">
    <property type="protein sequence ID" value="AMD22745.1"/>
    <property type="molecule type" value="Genomic_DNA"/>
</dbReference>
<dbReference type="GO" id="GO:0000398">
    <property type="term" value="P:mRNA splicing, via spliceosome"/>
    <property type="evidence" value="ECO:0007669"/>
    <property type="project" value="TreeGrafter"/>
</dbReference>
<dbReference type="OrthoDB" id="407609at2759"/>
<name>A0A0X8HWK5_9SACH</name>
<dbReference type="PANTHER" id="PTHR12849">
    <property type="entry name" value="RNA LARIAT DEBRANCHING ENZYME"/>
    <property type="match status" value="1"/>
</dbReference>
<proteinExistence type="predicted"/>
<evidence type="ECO:0000313" key="3">
    <source>
        <dbReference type="EMBL" id="AMD22745.1"/>
    </source>
</evidence>
<keyword evidence="4" id="KW-1185">Reference proteome</keyword>
<dbReference type="PANTHER" id="PTHR12849:SF0">
    <property type="entry name" value="LARIAT DEBRANCHING ENZYME"/>
    <property type="match status" value="1"/>
</dbReference>